<evidence type="ECO:0000313" key="3">
    <source>
        <dbReference type="Proteomes" id="UP000193978"/>
    </source>
</evidence>
<sequence>MRLVLDTSVVVAGLRSPAGASAELLRRARRSQFQLLASVPLVIEYEAICGREEHRLAAGLSKNDMQEFLNAIVDLVEPVEIWFLWRAGLKDPDDEFVVEAAVNGRAEAIVTFNVRDFGPVKTWFGIDVMTPGDLLARLKK</sequence>
<proteinExistence type="predicted"/>
<dbReference type="PANTHER" id="PTHR34610:SF3">
    <property type="entry name" value="SSL7007 PROTEIN"/>
    <property type="match status" value="1"/>
</dbReference>
<name>A0A1W6MVM5_9HYPH</name>
<evidence type="ECO:0000313" key="2">
    <source>
        <dbReference type="EMBL" id="ARN81658.1"/>
    </source>
</evidence>
<keyword evidence="3" id="KW-1185">Reference proteome</keyword>
<reference evidence="2 3" key="1">
    <citation type="submission" date="2017-02" db="EMBL/GenBank/DDBJ databases">
        <authorList>
            <person name="Peterson S.W."/>
        </authorList>
    </citation>
    <scope>NUCLEOTIDE SEQUENCE [LARGE SCALE GENOMIC DNA]</scope>
    <source>
        <strain evidence="2 3">S285</strain>
    </source>
</reference>
<dbReference type="PANTHER" id="PTHR34610">
    <property type="entry name" value="SSL7007 PROTEIN"/>
    <property type="match status" value="1"/>
</dbReference>
<accession>A0A1W6MVM5</accession>
<evidence type="ECO:0000259" key="1">
    <source>
        <dbReference type="SMART" id="SM00670"/>
    </source>
</evidence>
<dbReference type="KEGG" id="mbry:B1812_11880"/>
<feature type="domain" description="PIN" evidence="1">
    <location>
        <begin position="1"/>
        <end position="118"/>
    </location>
</feature>
<dbReference type="OrthoDB" id="5243920at2"/>
<dbReference type="AlphaFoldDB" id="A0A1W6MVM5"/>
<dbReference type="SMART" id="SM00670">
    <property type="entry name" value="PINc"/>
    <property type="match status" value="1"/>
</dbReference>
<protein>
    <submittedName>
        <fullName evidence="2">Putative toxin-antitoxin system toxin component, PIN family</fullName>
    </submittedName>
</protein>
<dbReference type="NCBIfam" id="TIGR00305">
    <property type="entry name" value="putative toxin-antitoxin system toxin component, PIN family"/>
    <property type="match status" value="1"/>
</dbReference>
<dbReference type="InterPro" id="IPR002850">
    <property type="entry name" value="PIN_toxin-like"/>
</dbReference>
<dbReference type="InterPro" id="IPR029060">
    <property type="entry name" value="PIN-like_dom_sf"/>
</dbReference>
<dbReference type="Pfam" id="PF13470">
    <property type="entry name" value="PIN_3"/>
    <property type="match status" value="1"/>
</dbReference>
<organism evidence="2 3">
    <name type="scientific">Methylocystis bryophila</name>
    <dbReference type="NCBI Taxonomy" id="655015"/>
    <lineage>
        <taxon>Bacteria</taxon>
        <taxon>Pseudomonadati</taxon>
        <taxon>Pseudomonadota</taxon>
        <taxon>Alphaproteobacteria</taxon>
        <taxon>Hyphomicrobiales</taxon>
        <taxon>Methylocystaceae</taxon>
        <taxon>Methylocystis</taxon>
    </lineage>
</organism>
<dbReference type="SUPFAM" id="SSF88723">
    <property type="entry name" value="PIN domain-like"/>
    <property type="match status" value="1"/>
</dbReference>
<dbReference type="STRING" id="655015.B1812_11880"/>
<dbReference type="InterPro" id="IPR002716">
    <property type="entry name" value="PIN_dom"/>
</dbReference>
<dbReference type="RefSeq" id="WP_085771774.1">
    <property type="nucleotide sequence ID" value="NZ_AP027149.1"/>
</dbReference>
<dbReference type="EMBL" id="CP019948">
    <property type="protein sequence ID" value="ARN81658.1"/>
    <property type="molecule type" value="Genomic_DNA"/>
</dbReference>
<gene>
    <name evidence="2" type="ORF">B1812_11880</name>
</gene>
<dbReference type="Proteomes" id="UP000193978">
    <property type="component" value="Chromosome"/>
</dbReference>